<feature type="compositionally biased region" description="Polar residues" evidence="1">
    <location>
        <begin position="67"/>
        <end position="79"/>
    </location>
</feature>
<name>A0A7N2MYU0_QUELO</name>
<reference evidence="2 3" key="1">
    <citation type="journal article" date="2016" name="G3 (Bethesda)">
        <title>First Draft Assembly and Annotation of the Genome of a California Endemic Oak Quercus lobata Nee (Fagaceae).</title>
        <authorList>
            <person name="Sork V.L."/>
            <person name="Fitz-Gibbon S.T."/>
            <person name="Puiu D."/>
            <person name="Crepeau M."/>
            <person name="Gugger P.F."/>
            <person name="Sherman R."/>
            <person name="Stevens K."/>
            <person name="Langley C.H."/>
            <person name="Pellegrini M."/>
            <person name="Salzberg S.L."/>
        </authorList>
    </citation>
    <scope>NUCLEOTIDE SEQUENCE [LARGE SCALE GENOMIC DNA]</scope>
    <source>
        <strain evidence="2 3">cv. SW786</strain>
    </source>
</reference>
<proteinExistence type="predicted"/>
<organism evidence="2 3">
    <name type="scientific">Quercus lobata</name>
    <name type="common">Valley oak</name>
    <dbReference type="NCBI Taxonomy" id="97700"/>
    <lineage>
        <taxon>Eukaryota</taxon>
        <taxon>Viridiplantae</taxon>
        <taxon>Streptophyta</taxon>
        <taxon>Embryophyta</taxon>
        <taxon>Tracheophyta</taxon>
        <taxon>Spermatophyta</taxon>
        <taxon>Magnoliopsida</taxon>
        <taxon>eudicotyledons</taxon>
        <taxon>Gunneridae</taxon>
        <taxon>Pentapetalae</taxon>
        <taxon>rosids</taxon>
        <taxon>fabids</taxon>
        <taxon>Fagales</taxon>
        <taxon>Fagaceae</taxon>
        <taxon>Quercus</taxon>
    </lineage>
</organism>
<keyword evidence="3" id="KW-1185">Reference proteome</keyword>
<evidence type="ECO:0000256" key="1">
    <source>
        <dbReference type="SAM" id="MobiDB-lite"/>
    </source>
</evidence>
<dbReference type="Gramene" id="QL11p052292:mrna">
    <property type="protein sequence ID" value="QL11p052292:mrna"/>
    <property type="gene ID" value="QL11p052292"/>
</dbReference>
<protein>
    <submittedName>
        <fullName evidence="2">Uncharacterized protein</fullName>
    </submittedName>
</protein>
<feature type="compositionally biased region" description="Polar residues" evidence="1">
    <location>
        <begin position="156"/>
        <end position="173"/>
    </location>
</feature>
<sequence length="265" mass="27939">MAGCYPQQGYQARPPTGWGTLRAPPFQQPGYGYVQVYPGPSPQYNISQPPYSGYPPQPASGGYAFNWDQSAVPPSQQTSQGGGNDYYSQQPHSQQQQTPGGPAALADNSDGYGGYQAQPQSGYGQPPSYDQQQGYASAPTYGNVTNPTQDRHAPSYGSQGDSTQAPPVQPSSMGQQGYTGYGPGYGAPQAQKPLANPPIYGQPMQSPGGTLGGYGQLAPVQPGYPHSQPPVASYAQLDYSLQRAPPSNYGAVVGQPGYAKREHQL</sequence>
<evidence type="ECO:0000313" key="2">
    <source>
        <dbReference type="EnsemblPlants" id="QL11p052292:mrna"/>
    </source>
</evidence>
<dbReference type="EnsemblPlants" id="QL11p052292:mrna">
    <property type="protein sequence ID" value="QL11p052292:mrna"/>
    <property type="gene ID" value="QL11p052292"/>
</dbReference>
<reference evidence="2" key="2">
    <citation type="submission" date="2021-01" db="UniProtKB">
        <authorList>
            <consortium name="EnsemblPlants"/>
        </authorList>
    </citation>
    <scope>IDENTIFICATION</scope>
</reference>
<dbReference type="EMBL" id="LRBV02000011">
    <property type="status" value="NOT_ANNOTATED_CDS"/>
    <property type="molecule type" value="Genomic_DNA"/>
</dbReference>
<evidence type="ECO:0000313" key="3">
    <source>
        <dbReference type="Proteomes" id="UP000594261"/>
    </source>
</evidence>
<feature type="region of interest" description="Disordered" evidence="1">
    <location>
        <begin position="1"/>
        <end position="231"/>
    </location>
</feature>
<dbReference type="Proteomes" id="UP000594261">
    <property type="component" value="Chromosome 11"/>
</dbReference>
<accession>A0A7N2MYU0</accession>
<feature type="compositionally biased region" description="Low complexity" evidence="1">
    <location>
        <begin position="88"/>
        <end position="97"/>
    </location>
</feature>
<dbReference type="InParanoid" id="A0A7N2MYU0"/>
<dbReference type="AlphaFoldDB" id="A0A7N2MYU0"/>
<feature type="compositionally biased region" description="Polar residues" evidence="1">
    <location>
        <begin position="117"/>
        <end position="148"/>
    </location>
</feature>